<keyword evidence="2" id="KW-1185">Reference proteome</keyword>
<dbReference type="EMBL" id="JAENHP010000035">
    <property type="protein sequence ID" value="MBM2623419.1"/>
    <property type="molecule type" value="Genomic_DNA"/>
</dbReference>
<sequence length="300" mass="32875">MRKRLNEAFGLTDDYDVDAVYNLAPICGECNKDKGDQDLTQIPVIVSHIKKARKLEVKVSSRVHSFGKSSDVGAALLLAAEADLDNPRIRTTFEEAAPAVVQRLSELGNDKADFFIIRAVDVESRGRRHAIELKLNEKGRTAIKILEDIIGADLEMALVAPLDDLLLRIEDSSGHALRGHDEGAGAPDVGSLEVDWPTIVIESVNFAATPPANVDLEFDGKFDAWVTGTVTRTNNLGDGLEDLQGEADVNGSFNFTLSWCPQDPIGQLDFGEVFLTLFDAETYLDGRSSVDLSDWFIRDE</sequence>
<gene>
    <name evidence="1" type="ORF">JIG36_48785</name>
</gene>
<evidence type="ECO:0000313" key="2">
    <source>
        <dbReference type="Proteomes" id="UP000632138"/>
    </source>
</evidence>
<proteinExistence type="predicted"/>
<dbReference type="Proteomes" id="UP000632138">
    <property type="component" value="Unassembled WGS sequence"/>
</dbReference>
<comment type="caution">
    <text evidence="1">The sequence shown here is derived from an EMBL/GenBank/DDBJ whole genome shotgun (WGS) entry which is preliminary data.</text>
</comment>
<protein>
    <recommendedName>
        <fullName evidence="3">HNH endonuclease</fullName>
    </recommendedName>
</protein>
<evidence type="ECO:0008006" key="3">
    <source>
        <dbReference type="Google" id="ProtNLM"/>
    </source>
</evidence>
<reference evidence="1 2" key="1">
    <citation type="submission" date="2021-01" db="EMBL/GenBank/DDBJ databases">
        <title>Actinoplanes sp. nov. LDG1-06 isolated from lichen.</title>
        <authorList>
            <person name="Saeng-In P."/>
            <person name="Phongsopitanun W."/>
            <person name="Kanchanasin P."/>
            <person name="Yuki M."/>
            <person name="Kudo T."/>
            <person name="Ohkuma M."/>
            <person name="Tanasupawat S."/>
        </authorList>
    </citation>
    <scope>NUCLEOTIDE SEQUENCE [LARGE SCALE GENOMIC DNA]</scope>
    <source>
        <strain evidence="1 2">LDG1-06</strain>
    </source>
</reference>
<dbReference type="RefSeq" id="WP_203383769.1">
    <property type="nucleotide sequence ID" value="NZ_JAENHP010000035.1"/>
</dbReference>
<name>A0ABS2AW73_9ACTN</name>
<accession>A0ABS2AW73</accession>
<organism evidence="1 2">
    <name type="scientific">Paractinoplanes ovalisporus</name>
    <dbReference type="NCBI Taxonomy" id="2810368"/>
    <lineage>
        <taxon>Bacteria</taxon>
        <taxon>Bacillati</taxon>
        <taxon>Actinomycetota</taxon>
        <taxon>Actinomycetes</taxon>
        <taxon>Micromonosporales</taxon>
        <taxon>Micromonosporaceae</taxon>
        <taxon>Paractinoplanes</taxon>
    </lineage>
</organism>
<evidence type="ECO:0000313" key="1">
    <source>
        <dbReference type="EMBL" id="MBM2623419.1"/>
    </source>
</evidence>